<evidence type="ECO:0000256" key="2">
    <source>
        <dbReference type="SAM" id="Phobius"/>
    </source>
</evidence>
<keyword evidence="4" id="KW-1185">Reference proteome</keyword>
<feature type="compositionally biased region" description="Polar residues" evidence="1">
    <location>
        <begin position="366"/>
        <end position="375"/>
    </location>
</feature>
<evidence type="ECO:0000313" key="3">
    <source>
        <dbReference type="EMBL" id="QIW97096.1"/>
    </source>
</evidence>
<dbReference type="InterPro" id="IPR038769">
    <property type="entry name" value="MTC4"/>
</dbReference>
<dbReference type="Proteomes" id="UP000503462">
    <property type="component" value="Chromosome 2"/>
</dbReference>
<evidence type="ECO:0000256" key="1">
    <source>
        <dbReference type="SAM" id="MobiDB-lite"/>
    </source>
</evidence>
<feature type="region of interest" description="Disordered" evidence="1">
    <location>
        <begin position="476"/>
        <end position="503"/>
    </location>
</feature>
<keyword evidence="2" id="KW-0472">Membrane</keyword>
<feature type="compositionally biased region" description="Basic and acidic residues" evidence="1">
    <location>
        <begin position="8"/>
        <end position="18"/>
    </location>
</feature>
<feature type="region of interest" description="Disordered" evidence="1">
    <location>
        <begin position="359"/>
        <end position="378"/>
    </location>
</feature>
<dbReference type="OrthoDB" id="5402622at2759"/>
<proteinExistence type="predicted"/>
<feature type="compositionally biased region" description="Basic residues" evidence="1">
    <location>
        <begin position="868"/>
        <end position="878"/>
    </location>
</feature>
<dbReference type="PANTHER" id="PTHR38426:SF1">
    <property type="entry name" value="MAINTENANCE OF TELOMERE CAPPING PROTEIN 4"/>
    <property type="match status" value="1"/>
</dbReference>
<feature type="compositionally biased region" description="Basic and acidic residues" evidence="1">
    <location>
        <begin position="419"/>
        <end position="434"/>
    </location>
</feature>
<feature type="compositionally biased region" description="Basic and acidic residues" evidence="1">
    <location>
        <begin position="803"/>
        <end position="828"/>
    </location>
</feature>
<organism evidence="3 4">
    <name type="scientific">Peltaster fructicola</name>
    <dbReference type="NCBI Taxonomy" id="286661"/>
    <lineage>
        <taxon>Eukaryota</taxon>
        <taxon>Fungi</taxon>
        <taxon>Dikarya</taxon>
        <taxon>Ascomycota</taxon>
        <taxon>Pezizomycotina</taxon>
        <taxon>Dothideomycetes</taxon>
        <taxon>Dothideomycetes incertae sedis</taxon>
        <taxon>Peltaster</taxon>
    </lineage>
</organism>
<gene>
    <name evidence="3" type="ORF">AMS68_002614</name>
</gene>
<feature type="region of interest" description="Disordered" evidence="1">
    <location>
        <begin position="286"/>
        <end position="308"/>
    </location>
</feature>
<accession>A0A6H0XQR4</accession>
<feature type="region of interest" description="Disordered" evidence="1">
    <location>
        <begin position="1"/>
        <end position="163"/>
    </location>
</feature>
<feature type="compositionally biased region" description="Polar residues" evidence="1">
    <location>
        <begin position="132"/>
        <end position="145"/>
    </location>
</feature>
<dbReference type="EMBL" id="CP051140">
    <property type="protein sequence ID" value="QIW97096.1"/>
    <property type="molecule type" value="Genomic_DNA"/>
</dbReference>
<feature type="region of interest" description="Disordered" evidence="1">
    <location>
        <begin position="522"/>
        <end position="593"/>
    </location>
</feature>
<feature type="compositionally biased region" description="Basic and acidic residues" evidence="1">
    <location>
        <begin position="33"/>
        <end position="66"/>
    </location>
</feature>
<reference evidence="3 4" key="1">
    <citation type="journal article" date="2016" name="Sci. Rep.">
        <title>Peltaster fructicola genome reveals evolution from an invasive phytopathogen to an ectophytic parasite.</title>
        <authorList>
            <person name="Xu C."/>
            <person name="Chen H."/>
            <person name="Gleason M.L."/>
            <person name="Xu J.R."/>
            <person name="Liu H."/>
            <person name="Zhang R."/>
            <person name="Sun G."/>
        </authorList>
    </citation>
    <scope>NUCLEOTIDE SEQUENCE [LARGE SCALE GENOMIC DNA]</scope>
    <source>
        <strain evidence="3 4">LNHT1506</strain>
    </source>
</reference>
<feature type="compositionally biased region" description="Polar residues" evidence="1">
    <location>
        <begin position="889"/>
        <end position="902"/>
    </location>
</feature>
<keyword evidence="2" id="KW-0812">Transmembrane</keyword>
<feature type="region of interest" description="Disordered" evidence="1">
    <location>
        <begin position="867"/>
        <end position="925"/>
    </location>
</feature>
<keyword evidence="2" id="KW-1133">Transmembrane helix</keyword>
<sequence length="1129" mass="127495">MSNNDTNGEFHHDYEPRKQSAIADVTFTTIANHEARRDRPSSSRGESFRSEKDKWSARGERFKDKLLTPPRSLSSRKSEEIQRINDGRSSIAQQRTSGARGAILEYSTSRSSKSEGKRRMENAIDFGRASRASEQPSSRNSSLQSDEPYHPSWRAPNQRLSKMPSMDPAQLVQMALNLSESRKRHASNPAAPPASNAAVALRASSAGAGTIPSTNATKDFVREQIGSRASGQSIQLPLDDDAHRDMNAEQYYFSPATLARAEKARKYFELAEKHRRLLLQLPALPTSHKTRPRTSSHLLTSQKQSGRAYNPLQALRNRRVRERQKDSAVCSPEQFMDLDKVEQWLTEVETARSDTEHPFQLPVFQPGSQQVSGSTIGHRHNKTADTVITKPEHDWYISPAELLADTYWTEQRQSTTDAQGDRRRQNSVTHERRSSVITPGHLPPALQTANITPEKVRHTHHLIPLSAANRLRQHRFARKHRSDSMSSTSSAEGLKRLPNDVNVGPLQRHMDEMIRKDAQDELSLPPKESPDHWDLTHTSGRNADRPKDHKKSHHQSSNGHAREPMSKPNGSADFMHHIVSSPESSQPTSPTTDRFSALIGVPNRKKSTDVSQHKTRLPLFHTRSKDAIDPEAIHRGELVKAVDDGMDPSRLSADAVRPSTFRRHKTADSVSSSLRELVHVRSKTTDSDMTTKDQSSTVTRFLRGSRLGEMVRTESSKFGSKLRVRERPGEETISDVSAINSEASDAEGPATSPKKGLTSAEVSDASPRASLDKNERRPRYYLPSFISPQMRGQSGLLSIRTNDSTDHITRQQADLRKRNRSPRFERLAPPRIALPAGDHDPQRLTVPTDRSSALDERRRSYGFLNPALRKRSRSHSHSRPLFGRGRTSGPLTSSALSTVSTHSAEDSRQWSISNQRPPGIFTDKSRDITSRDVGRVRALLLASGIKAREISRRLEVPSAVLPSYLRESARLCELQESALQQRPRKQEYTYAVELLSSFLDEALGSLSKEIKTFQSDDLQDLISRQDQFKARVSEDLTELVHNASDQADAFNIELSMQATLRTKQVDDAVDAVLRLRRRQFRLLRLAAFKMLEWFTLSLLWWVWFVVVCFKTVKRLVLVIYRLLRWLFTF</sequence>
<feature type="transmembrane region" description="Helical" evidence="2">
    <location>
        <begin position="1093"/>
        <end position="1112"/>
    </location>
</feature>
<feature type="compositionally biased region" description="Polar residues" evidence="1">
    <location>
        <begin position="295"/>
        <end position="307"/>
    </location>
</feature>
<feature type="region of interest" description="Disordered" evidence="1">
    <location>
        <begin position="802"/>
        <end position="855"/>
    </location>
</feature>
<feature type="region of interest" description="Disordered" evidence="1">
    <location>
        <begin position="411"/>
        <end position="446"/>
    </location>
</feature>
<protein>
    <submittedName>
        <fullName evidence="3">Uncharacterized protein</fullName>
    </submittedName>
</protein>
<feature type="compositionally biased region" description="Low complexity" evidence="1">
    <location>
        <begin position="580"/>
        <end position="592"/>
    </location>
</feature>
<feature type="compositionally biased region" description="Polar residues" evidence="1">
    <location>
        <begin position="87"/>
        <end position="97"/>
    </location>
</feature>
<feature type="compositionally biased region" description="Basic and acidic residues" evidence="1">
    <location>
        <begin position="76"/>
        <end position="86"/>
    </location>
</feature>
<name>A0A6H0XQR4_9PEZI</name>
<feature type="region of interest" description="Disordered" evidence="1">
    <location>
        <begin position="712"/>
        <end position="777"/>
    </location>
</feature>
<feature type="compositionally biased region" description="Basic and acidic residues" evidence="1">
    <location>
        <begin position="112"/>
        <end position="122"/>
    </location>
</feature>
<evidence type="ECO:0000313" key="4">
    <source>
        <dbReference type="Proteomes" id="UP000503462"/>
    </source>
</evidence>
<dbReference type="AlphaFoldDB" id="A0A6H0XQR4"/>
<feature type="compositionally biased region" description="Polar residues" evidence="1">
    <location>
        <begin position="734"/>
        <end position="743"/>
    </location>
</feature>
<dbReference type="PANTHER" id="PTHR38426">
    <property type="entry name" value="MAINTENANCE OF TELOMERE CAPPING PROTEIN 4"/>
    <property type="match status" value="1"/>
</dbReference>